<feature type="region of interest" description="Disordered" evidence="1">
    <location>
        <begin position="311"/>
        <end position="407"/>
    </location>
</feature>
<dbReference type="AlphaFoldDB" id="A0A1Y3DPV0"/>
<comment type="caution">
    <text evidence="2">The sequence shown here is derived from an EMBL/GenBank/DDBJ whole genome shotgun (WGS) entry which is preliminary data.</text>
</comment>
<dbReference type="Proteomes" id="UP000195012">
    <property type="component" value="Unassembled WGS sequence"/>
</dbReference>
<proteinExistence type="predicted"/>
<dbReference type="VEuPathDB" id="PlasmoDB:PKNH_1214500"/>
<evidence type="ECO:0000313" key="3">
    <source>
        <dbReference type="Proteomes" id="UP000195012"/>
    </source>
</evidence>
<feature type="compositionally biased region" description="Low complexity" evidence="1">
    <location>
        <begin position="342"/>
        <end position="352"/>
    </location>
</feature>
<dbReference type="InterPro" id="IPR008780">
    <property type="entry name" value="Plasmodium_Vir"/>
</dbReference>
<evidence type="ECO:0000313" key="2">
    <source>
        <dbReference type="EMBL" id="OTN65415.1"/>
    </source>
</evidence>
<organism evidence="2 3">
    <name type="scientific">Plasmodium knowlesi</name>
    <dbReference type="NCBI Taxonomy" id="5850"/>
    <lineage>
        <taxon>Eukaryota</taxon>
        <taxon>Sar</taxon>
        <taxon>Alveolata</taxon>
        <taxon>Apicomplexa</taxon>
        <taxon>Aconoidasida</taxon>
        <taxon>Haemosporida</taxon>
        <taxon>Plasmodiidae</taxon>
        <taxon>Plasmodium</taxon>
        <taxon>Plasmodium (Plasmodium)</taxon>
    </lineage>
</organism>
<sequence length="407" mass="44819">MTPGPSGPTKQQCLARLPSEQVYNRLSGKLNCTVRISGKGNYTNILEGGLQEALREREKNVDTSSKILGAWCFVHKGLTKNVPSHEDRCGFFYYWLGDQLKTESDKDGQFESLMQSVYNTFGKFRFNDQCTNPYPKTNVDIFTKGKELFDYYYNYTSLQKRGPNNRKCPCKGEYDKHQKAVLETYRGVSTNCPGGWITTSYCTEFMAGKTSQWNPRPLLDQSKCTAEGSAESLGPESRPGPDGPKVDIEGPDVDGEVPEMSINLEGDQNDGSSPSSTVVIPSALAAVGLPTLAFFLYKYTDVFDGIKKSLFGGLNNTGRRNRRRGRSTVGRQHFDDTFTQNDSSTLGDDGSTTLGGRGGGSSTLGGSSTNVSTIYDDEPPRRSIGRGGRERAGTNNRRPGNIRYYAT</sequence>
<accession>A0A1Y3DPV0</accession>
<name>A0A1Y3DPV0_PLAKN</name>
<feature type="region of interest" description="Disordered" evidence="1">
    <location>
        <begin position="213"/>
        <end position="276"/>
    </location>
</feature>
<reference evidence="2 3" key="1">
    <citation type="submission" date="2017-05" db="EMBL/GenBank/DDBJ databases">
        <title>PacBio assembly of a Plasmodium knowlesi genome sequence with Hi-C correction and manual annotation of the SICAvar gene family.</title>
        <authorList>
            <person name="Lapp S.A."/>
            <person name="Geraldo J.A."/>
            <person name="Chien J.-T."/>
            <person name="Ay F."/>
            <person name="Pakala S.B."/>
            <person name="Batugedara G."/>
            <person name="Humphrey J.C."/>
            <person name="Debarry J.D."/>
            <person name="Le Roch K.G."/>
            <person name="Galinski M.R."/>
            <person name="Kissinger J.C."/>
        </authorList>
    </citation>
    <scope>NUCLEOTIDE SEQUENCE [LARGE SCALE GENOMIC DNA]</scope>
    <source>
        <strain evidence="3">Malayan Strain Pk1 (A+)</strain>
    </source>
</reference>
<dbReference type="VEuPathDB" id="PlasmoDB:PKNOH_S110085000"/>
<gene>
    <name evidence="2" type="ORF">PKNOH_S110085000</name>
</gene>
<dbReference type="VEuPathDB" id="PlasmoDB:PKA1H_120018700"/>
<evidence type="ECO:0000256" key="1">
    <source>
        <dbReference type="SAM" id="MobiDB-lite"/>
    </source>
</evidence>
<dbReference type="EMBL" id="NETL01000025">
    <property type="protein sequence ID" value="OTN65415.1"/>
    <property type="molecule type" value="Genomic_DNA"/>
</dbReference>
<protein>
    <submittedName>
        <fullName evidence="2">KIR protein</fullName>
    </submittedName>
</protein>
<dbReference type="Pfam" id="PF05795">
    <property type="entry name" value="Plasmodium_Vir"/>
    <property type="match status" value="1"/>
</dbReference>
<feature type="compositionally biased region" description="Gly residues" evidence="1">
    <location>
        <begin position="353"/>
        <end position="363"/>
    </location>
</feature>